<accession>A0A0B5E9H6</accession>
<feature type="transmembrane region" description="Helical" evidence="8">
    <location>
        <begin position="208"/>
        <end position="229"/>
    </location>
</feature>
<keyword evidence="4" id="KW-1003">Cell membrane</keyword>
<keyword evidence="10" id="KW-1185">Reference proteome</keyword>
<comment type="similarity">
    <text evidence="2">Belongs to the AzlC family.</text>
</comment>
<evidence type="ECO:0000256" key="6">
    <source>
        <dbReference type="ARBA" id="ARBA00022989"/>
    </source>
</evidence>
<keyword evidence="6 8" id="KW-1133">Transmembrane helix</keyword>
<evidence type="ECO:0000313" key="9">
    <source>
        <dbReference type="EMBL" id="AJE48982.1"/>
    </source>
</evidence>
<sequence>MSPSTRQFLTGVRDGLPFHIVIWPFAAIFGAIAAQAGLNVAQVMGFSVLMIAGSAQLTALQLMTEQAPTVIVILTALAVNLRAGMYSASITPHLGKAPLLTRAFAAYLLYDQPFALSSVKFEEEPELSLSEKLGYFFGVAIPIGLGWYAMTLFGALLGDRMPSDIGLEFAVPITFLAVIAPLLKSLAHLASAVTAMVLALVLDVLPFGTGLLVAACVALFVGAGVETWVEKRKARR</sequence>
<dbReference type="OrthoDB" id="3579489at2"/>
<protein>
    <submittedName>
        <fullName evidence="9">AzlC family protein</fullName>
    </submittedName>
</protein>
<evidence type="ECO:0000256" key="4">
    <source>
        <dbReference type="ARBA" id="ARBA00022475"/>
    </source>
</evidence>
<dbReference type="InterPro" id="IPR011606">
    <property type="entry name" value="Brnchd-chn_aa_trnsp_permease"/>
</dbReference>
<evidence type="ECO:0000256" key="2">
    <source>
        <dbReference type="ARBA" id="ARBA00010735"/>
    </source>
</evidence>
<keyword evidence="3" id="KW-0813">Transport</keyword>
<dbReference type="HOGENOM" id="CLU_065777_1_1_5"/>
<proteinExistence type="inferred from homology"/>
<dbReference type="EMBL" id="CP004393">
    <property type="protein sequence ID" value="AJE48982.1"/>
    <property type="molecule type" value="Genomic_DNA"/>
</dbReference>
<dbReference type="PANTHER" id="PTHR34979:SF1">
    <property type="entry name" value="INNER MEMBRANE PROTEIN YGAZ"/>
    <property type="match status" value="1"/>
</dbReference>
<dbReference type="Pfam" id="PF03591">
    <property type="entry name" value="AzlC"/>
    <property type="match status" value="1"/>
</dbReference>
<evidence type="ECO:0000256" key="3">
    <source>
        <dbReference type="ARBA" id="ARBA00022448"/>
    </source>
</evidence>
<name>A0A0B5E9H6_9RHOB</name>
<keyword evidence="7 8" id="KW-0472">Membrane</keyword>
<dbReference type="GO" id="GO:0005886">
    <property type="term" value="C:plasma membrane"/>
    <property type="evidence" value="ECO:0007669"/>
    <property type="project" value="UniProtKB-SubCell"/>
</dbReference>
<evidence type="ECO:0000313" key="10">
    <source>
        <dbReference type="Proteomes" id="UP000031521"/>
    </source>
</evidence>
<dbReference type="GO" id="GO:1903785">
    <property type="term" value="P:L-valine transmembrane transport"/>
    <property type="evidence" value="ECO:0007669"/>
    <property type="project" value="TreeGrafter"/>
</dbReference>
<evidence type="ECO:0000256" key="8">
    <source>
        <dbReference type="SAM" id="Phobius"/>
    </source>
</evidence>
<dbReference type="Proteomes" id="UP000031521">
    <property type="component" value="Chromosome"/>
</dbReference>
<feature type="transmembrane region" description="Helical" evidence="8">
    <location>
        <begin position="135"/>
        <end position="157"/>
    </location>
</feature>
<dbReference type="AlphaFoldDB" id="A0A0B5E9H6"/>
<dbReference type="PANTHER" id="PTHR34979">
    <property type="entry name" value="INNER MEMBRANE PROTEIN YGAZ"/>
    <property type="match status" value="1"/>
</dbReference>
<organism evidence="9 10">
    <name type="scientific">Celeribacter indicus</name>
    <dbReference type="NCBI Taxonomy" id="1208324"/>
    <lineage>
        <taxon>Bacteria</taxon>
        <taxon>Pseudomonadati</taxon>
        <taxon>Pseudomonadota</taxon>
        <taxon>Alphaproteobacteria</taxon>
        <taxon>Rhodobacterales</taxon>
        <taxon>Roseobacteraceae</taxon>
        <taxon>Celeribacter</taxon>
    </lineage>
</organism>
<feature type="transmembrane region" description="Helical" evidence="8">
    <location>
        <begin position="169"/>
        <end position="202"/>
    </location>
</feature>
<evidence type="ECO:0000256" key="5">
    <source>
        <dbReference type="ARBA" id="ARBA00022692"/>
    </source>
</evidence>
<dbReference type="KEGG" id="cid:P73_4267"/>
<evidence type="ECO:0000256" key="1">
    <source>
        <dbReference type="ARBA" id="ARBA00004651"/>
    </source>
</evidence>
<evidence type="ECO:0000256" key="7">
    <source>
        <dbReference type="ARBA" id="ARBA00023136"/>
    </source>
</evidence>
<feature type="transmembrane region" description="Helical" evidence="8">
    <location>
        <begin position="20"/>
        <end position="38"/>
    </location>
</feature>
<gene>
    <name evidence="9" type="ORF">P73_4267</name>
</gene>
<keyword evidence="5 8" id="KW-0812">Transmembrane</keyword>
<dbReference type="STRING" id="1208324.P73_4267"/>
<dbReference type="RefSeq" id="WP_043871161.1">
    <property type="nucleotide sequence ID" value="NZ_CP004393.1"/>
</dbReference>
<feature type="transmembrane region" description="Helical" evidence="8">
    <location>
        <begin position="44"/>
        <end position="63"/>
    </location>
</feature>
<comment type="subcellular location">
    <subcellularLocation>
        <location evidence="1">Cell membrane</location>
        <topology evidence="1">Multi-pass membrane protein</topology>
    </subcellularLocation>
</comment>
<reference evidence="9 10" key="1">
    <citation type="journal article" date="2014" name="Int. J. Syst. Evol. Microbiol.">
        <title>Celeribacter indicus sp. nov., a polycyclic aromatic hydrocarbon-degrading bacterium from deep-sea sediment and reclassification of Huaishuia halophila as Celeribacter halophilus comb. nov.</title>
        <authorList>
            <person name="Lai Q."/>
            <person name="Cao J."/>
            <person name="Yuan J."/>
            <person name="Li F."/>
            <person name="Shao Z."/>
        </authorList>
    </citation>
    <scope>NUCLEOTIDE SEQUENCE [LARGE SCALE GENOMIC DNA]</scope>
    <source>
        <strain evidence="9">P73</strain>
    </source>
</reference>